<name>M4ZLN7_9BRAD</name>
<reference evidence="2 3" key="1">
    <citation type="journal article" date="2013" name="Appl. Environ. Microbiol.">
        <title>Genome analysis suggests that the soil oligotrophic bacterium Agromonas oligotrophica (Bradyrhizobium oligotrophicum) is a nitrogen-fixing symbiont of Aeschynomene indica.</title>
        <authorList>
            <person name="Okubo T."/>
            <person name="Fukushima S."/>
            <person name="Itakura M."/>
            <person name="Oshima K."/>
            <person name="Longtonglang A."/>
            <person name="Teaumroong N."/>
            <person name="Mitsui H."/>
            <person name="Hattori M."/>
            <person name="Hattori R."/>
            <person name="Hattori T."/>
            <person name="Minamisawa K."/>
        </authorList>
    </citation>
    <scope>NUCLEOTIDE SEQUENCE [LARGE SCALE GENOMIC DNA]</scope>
    <source>
        <strain evidence="2 3">S58</strain>
    </source>
</reference>
<proteinExistence type="predicted"/>
<evidence type="ECO:0000256" key="1">
    <source>
        <dbReference type="SAM" id="MobiDB-lite"/>
    </source>
</evidence>
<protein>
    <submittedName>
        <fullName evidence="2">Uncharacterized protein</fullName>
    </submittedName>
</protein>
<evidence type="ECO:0000313" key="2">
    <source>
        <dbReference type="EMBL" id="BAM87125.1"/>
    </source>
</evidence>
<dbReference type="Proteomes" id="UP000011841">
    <property type="component" value="Chromosome"/>
</dbReference>
<evidence type="ECO:0000313" key="3">
    <source>
        <dbReference type="Proteomes" id="UP000011841"/>
    </source>
</evidence>
<sequence length="81" mass="8350">MARMPVRGVRTSWANTAKAASTTPAPGAPIPPVLDTDAFADTDLLDTDLADPDLVDPDLVDPGLADPGLAAFRRLPAIAVT</sequence>
<dbReference type="KEGG" id="aol:S58_11150"/>
<feature type="region of interest" description="Disordered" evidence="1">
    <location>
        <begin position="1"/>
        <end position="32"/>
    </location>
</feature>
<feature type="compositionally biased region" description="Polar residues" evidence="1">
    <location>
        <begin position="12"/>
        <end position="24"/>
    </location>
</feature>
<keyword evidence="3" id="KW-1185">Reference proteome</keyword>
<gene>
    <name evidence="2" type="ORF">S58_11150</name>
</gene>
<dbReference type="HOGENOM" id="CLU_2567104_0_0_5"/>
<accession>M4ZLN7</accession>
<dbReference type="EMBL" id="AP012603">
    <property type="protein sequence ID" value="BAM87125.1"/>
    <property type="molecule type" value="Genomic_DNA"/>
</dbReference>
<organism evidence="2 3">
    <name type="scientific">Bradyrhizobium oligotrophicum S58</name>
    <dbReference type="NCBI Taxonomy" id="1245469"/>
    <lineage>
        <taxon>Bacteria</taxon>
        <taxon>Pseudomonadati</taxon>
        <taxon>Pseudomonadota</taxon>
        <taxon>Alphaproteobacteria</taxon>
        <taxon>Hyphomicrobiales</taxon>
        <taxon>Nitrobacteraceae</taxon>
        <taxon>Bradyrhizobium</taxon>
    </lineage>
</organism>
<dbReference type="AlphaFoldDB" id="M4ZLN7"/>